<dbReference type="AlphaFoldDB" id="A0A0R0CD29"/>
<gene>
    <name evidence="1" type="ORF">ABB26_11185</name>
</gene>
<proteinExistence type="predicted"/>
<name>A0A0R0CD29_9GAMM</name>
<dbReference type="EMBL" id="LDJI01000020">
    <property type="protein sequence ID" value="KRG63761.1"/>
    <property type="molecule type" value="Genomic_DNA"/>
</dbReference>
<dbReference type="PATRIC" id="fig|405444.3.peg.1321"/>
<evidence type="ECO:0000313" key="2">
    <source>
        <dbReference type="Proteomes" id="UP000050864"/>
    </source>
</evidence>
<accession>A0A0R0CD29</accession>
<protein>
    <submittedName>
        <fullName evidence="1">Uncharacterized protein</fullName>
    </submittedName>
</protein>
<dbReference type="Proteomes" id="UP000050864">
    <property type="component" value="Unassembled WGS sequence"/>
</dbReference>
<organism evidence="1 2">
    <name type="scientific">Stenotrophomonas humi</name>
    <dbReference type="NCBI Taxonomy" id="405444"/>
    <lineage>
        <taxon>Bacteria</taxon>
        <taxon>Pseudomonadati</taxon>
        <taxon>Pseudomonadota</taxon>
        <taxon>Gammaproteobacteria</taxon>
        <taxon>Lysobacterales</taxon>
        <taxon>Lysobacteraceae</taxon>
        <taxon>Stenotrophomonas</taxon>
    </lineage>
</organism>
<evidence type="ECO:0000313" key="1">
    <source>
        <dbReference type="EMBL" id="KRG63761.1"/>
    </source>
</evidence>
<reference evidence="1 2" key="1">
    <citation type="submission" date="2015-05" db="EMBL/GenBank/DDBJ databases">
        <title>Genome sequencing and analysis of members of genus Stenotrophomonas.</title>
        <authorList>
            <person name="Patil P.P."/>
            <person name="Midha S."/>
            <person name="Patil P.B."/>
        </authorList>
    </citation>
    <scope>NUCLEOTIDE SEQUENCE [LARGE SCALE GENOMIC DNA]</scope>
    <source>
        <strain evidence="1 2">DSM 18929</strain>
    </source>
</reference>
<comment type="caution">
    <text evidence="1">The sequence shown here is derived from an EMBL/GenBank/DDBJ whole genome shotgun (WGS) entry which is preliminary data.</text>
</comment>
<keyword evidence="2" id="KW-1185">Reference proteome</keyword>
<sequence>MYGSGILRQRGLIVHSSLLRLAAQHNSVTRPHMQQPWIFSALVVAAMSGCSPAVDGRESSGDKHEWSILQSREYDARQELVTAPRFTSDDGYVLLVVPRNDRSKNIWIMLSPKSPPFYKQLPQGGYTISRSTMDIVIRQGIASSTVQEVLASHVAE</sequence>